<protein>
    <submittedName>
        <fullName evidence="3">Acyltransferase</fullName>
    </submittedName>
</protein>
<dbReference type="GO" id="GO:0016020">
    <property type="term" value="C:membrane"/>
    <property type="evidence" value="ECO:0007669"/>
    <property type="project" value="TreeGrafter"/>
</dbReference>
<evidence type="ECO:0000259" key="2">
    <source>
        <dbReference type="Pfam" id="PF01757"/>
    </source>
</evidence>
<keyword evidence="3" id="KW-0012">Acyltransferase</keyword>
<feature type="transmembrane region" description="Helical" evidence="1">
    <location>
        <begin position="159"/>
        <end position="177"/>
    </location>
</feature>
<feature type="transmembrane region" description="Helical" evidence="1">
    <location>
        <begin position="296"/>
        <end position="319"/>
    </location>
</feature>
<feature type="transmembrane region" description="Helical" evidence="1">
    <location>
        <begin position="131"/>
        <end position="152"/>
    </location>
</feature>
<dbReference type="InterPro" id="IPR050879">
    <property type="entry name" value="Acyltransferase_3"/>
</dbReference>
<feature type="transmembrane region" description="Helical" evidence="1">
    <location>
        <begin position="266"/>
        <end position="290"/>
    </location>
</feature>
<dbReference type="PANTHER" id="PTHR23028">
    <property type="entry name" value="ACETYLTRANSFERASE"/>
    <property type="match status" value="1"/>
</dbReference>
<comment type="caution">
    <text evidence="3">The sequence shown here is derived from an EMBL/GenBank/DDBJ whole genome shotgun (WGS) entry which is preliminary data.</text>
</comment>
<organism evidence="3 4">
    <name type="scientific">Riemerella anatipestifer</name>
    <name type="common">Moraxella anatipestifer</name>
    <dbReference type="NCBI Taxonomy" id="34085"/>
    <lineage>
        <taxon>Bacteria</taxon>
        <taxon>Pseudomonadati</taxon>
        <taxon>Bacteroidota</taxon>
        <taxon>Flavobacteriia</taxon>
        <taxon>Flavobacteriales</taxon>
        <taxon>Weeksellaceae</taxon>
        <taxon>Riemerella</taxon>
    </lineage>
</organism>
<dbReference type="Proteomes" id="UP001284033">
    <property type="component" value="Unassembled WGS sequence"/>
</dbReference>
<gene>
    <name evidence="3" type="ORF">PG303_10465</name>
</gene>
<feature type="transmembrane region" description="Helical" evidence="1">
    <location>
        <begin position="70"/>
        <end position="90"/>
    </location>
</feature>
<evidence type="ECO:0000313" key="4">
    <source>
        <dbReference type="Proteomes" id="UP001284033"/>
    </source>
</evidence>
<name>A0AAP6HFL3_RIEAN</name>
<feature type="transmembrane region" description="Helical" evidence="1">
    <location>
        <begin position="7"/>
        <end position="25"/>
    </location>
</feature>
<feature type="transmembrane region" description="Helical" evidence="1">
    <location>
        <begin position="331"/>
        <end position="354"/>
    </location>
</feature>
<reference evidence="3" key="1">
    <citation type="submission" date="2023-01" db="EMBL/GenBank/DDBJ databases">
        <title>Genome-based studies on antimicrobial resistance profiles of Riemerella anatipestifer in China, 1994 to 2021.</title>
        <authorList>
            <person name="Yang Z."/>
            <person name="Zhu D."/>
        </authorList>
    </citation>
    <scope>NUCLEOTIDE SEQUENCE</scope>
    <source>
        <strain evidence="3">RCAD1218</strain>
    </source>
</reference>
<evidence type="ECO:0000256" key="1">
    <source>
        <dbReference type="SAM" id="Phobius"/>
    </source>
</evidence>
<keyword evidence="1" id="KW-0472">Membrane</keyword>
<feature type="domain" description="Acyltransferase 3" evidence="2">
    <location>
        <begin position="6"/>
        <end position="313"/>
    </location>
</feature>
<dbReference type="GO" id="GO:0009103">
    <property type="term" value="P:lipopolysaccharide biosynthetic process"/>
    <property type="evidence" value="ECO:0007669"/>
    <property type="project" value="TreeGrafter"/>
</dbReference>
<accession>A0AAP6HFL3</accession>
<dbReference type="PANTHER" id="PTHR23028:SF53">
    <property type="entry name" value="ACYL_TRANSF_3 DOMAIN-CONTAINING PROTEIN"/>
    <property type="match status" value="1"/>
</dbReference>
<feature type="transmembrane region" description="Helical" evidence="1">
    <location>
        <begin position="183"/>
        <end position="205"/>
    </location>
</feature>
<feature type="transmembrane region" description="Helical" evidence="1">
    <location>
        <begin position="31"/>
        <end position="49"/>
    </location>
</feature>
<evidence type="ECO:0000313" key="3">
    <source>
        <dbReference type="EMBL" id="MDY3513632.1"/>
    </source>
</evidence>
<keyword evidence="1" id="KW-0812">Transmembrane</keyword>
<dbReference type="Pfam" id="PF01757">
    <property type="entry name" value="Acyl_transf_3"/>
    <property type="match status" value="1"/>
</dbReference>
<dbReference type="GO" id="GO:0016747">
    <property type="term" value="F:acyltransferase activity, transferring groups other than amino-acyl groups"/>
    <property type="evidence" value="ECO:0007669"/>
    <property type="project" value="InterPro"/>
</dbReference>
<dbReference type="InterPro" id="IPR002656">
    <property type="entry name" value="Acyl_transf_3_dom"/>
</dbReference>
<dbReference type="AlphaFoldDB" id="A0AAP6HFL3"/>
<sequence length="574" mass="66493">MRFRLDIQGLRAFAVFIVLFFHLGFLNKGYLGVDIFFVISGFLITGIIYGDFINDQYSVKYFYKKRIKRILPLVLIVEMVALVLGVFFMLPDDMENLAQSVIATNFFSNNILQYITTGNYWDVVNEYKPLLHTWSLGIEEQYYLFFPLIFLLIRKRKDILLNILIVLTICSLVYYIYSNSQAYKFYMLPTRFFQISIGGVSALIIHKFKKNNIISDISFVILLLIIFVDVSVSEGTLAILSVILTCLFIIFNEERSIVNRILTMRPIVFLGTISFSIYMWHQIVISFYRYIISNEISIFSTILLILLIILLSIGSYYFIEEFFRREKNISFTKTLLVLFSLFVVTNATALYIYYKGGVVKDYPELNIYKNNAIKGVNSLYNDSIYSLDRDFSGVGKLNVLIIGDSYGRDWANVLLESSYKDKLAISYIDKIERLGDISRRLKDADVVFVSYMTGISLDSYKKLFKSNDEVGKVWIVGTKNFGINNGVFYNNIKDSAYCSQRASIQLFFNDVNIEQNKIWKDRYINILEVLSDTNNTVPVFTNNCKFISQDCRHLTKDGAIWLSGLIDLEKFLKK</sequence>
<keyword evidence="3" id="KW-0808">Transferase</keyword>
<dbReference type="EMBL" id="JAQZHK010000013">
    <property type="protein sequence ID" value="MDY3513632.1"/>
    <property type="molecule type" value="Genomic_DNA"/>
</dbReference>
<keyword evidence="1" id="KW-1133">Transmembrane helix</keyword>
<feature type="transmembrane region" description="Helical" evidence="1">
    <location>
        <begin position="212"/>
        <end position="230"/>
    </location>
</feature>
<proteinExistence type="predicted"/>